<feature type="domain" description="FAD-binding PCMH-type" evidence="3">
    <location>
        <begin position="19"/>
        <end position="199"/>
    </location>
</feature>
<evidence type="ECO:0000256" key="2">
    <source>
        <dbReference type="ARBA" id="ARBA00022827"/>
    </source>
</evidence>
<gene>
    <name evidence="4" type="ORF">E1294_27620</name>
</gene>
<evidence type="ECO:0000256" key="1">
    <source>
        <dbReference type="ARBA" id="ARBA00022630"/>
    </source>
</evidence>
<dbReference type="SUPFAM" id="SSF56176">
    <property type="entry name" value="FAD-binding/transporter-associated domain-like"/>
    <property type="match status" value="1"/>
</dbReference>
<proteinExistence type="predicted"/>
<dbReference type="PANTHER" id="PTHR11748">
    <property type="entry name" value="D-LACTATE DEHYDROGENASE"/>
    <property type="match status" value="1"/>
</dbReference>
<dbReference type="Proteomes" id="UP000294543">
    <property type="component" value="Unassembled WGS sequence"/>
</dbReference>
<dbReference type="GO" id="GO:0003824">
    <property type="term" value="F:catalytic activity"/>
    <property type="evidence" value="ECO:0007669"/>
    <property type="project" value="InterPro"/>
</dbReference>
<dbReference type="InterPro" id="IPR006094">
    <property type="entry name" value="Oxid_FAD_bind_N"/>
</dbReference>
<dbReference type="RefSeq" id="WP_132513064.1">
    <property type="nucleotide sequence ID" value="NZ_SMKP01000085.1"/>
</dbReference>
<dbReference type="InterPro" id="IPR016169">
    <property type="entry name" value="FAD-bd_PCMH_sub2"/>
</dbReference>
<dbReference type="SUPFAM" id="SSF55103">
    <property type="entry name" value="FAD-linked oxidases, C-terminal domain"/>
    <property type="match status" value="1"/>
</dbReference>
<keyword evidence="5" id="KW-1185">Reference proteome</keyword>
<dbReference type="AlphaFoldDB" id="A0A4R4WEP2"/>
<dbReference type="InterPro" id="IPR016164">
    <property type="entry name" value="FAD-linked_Oxase-like_C"/>
</dbReference>
<dbReference type="PANTHER" id="PTHR11748:SF103">
    <property type="entry name" value="GLYCOLATE OXIDASE SUBUNIT GLCE"/>
    <property type="match status" value="1"/>
</dbReference>
<protein>
    <submittedName>
        <fullName evidence="4">FAD-binding oxidoreductase</fullName>
    </submittedName>
</protein>
<keyword evidence="2" id="KW-0274">FAD</keyword>
<reference evidence="4 5" key="1">
    <citation type="submission" date="2019-03" db="EMBL/GenBank/DDBJ databases">
        <title>Draft genome sequences of novel Actinobacteria.</title>
        <authorList>
            <person name="Sahin N."/>
            <person name="Ay H."/>
            <person name="Saygin H."/>
        </authorList>
    </citation>
    <scope>NUCLEOTIDE SEQUENCE [LARGE SCALE GENOMIC DNA]</scope>
    <source>
        <strain evidence="4 5">KC712</strain>
    </source>
</reference>
<sequence>MTLAATGVTVRRAGEKDAVSGVAPRWVALPETVEEISAVLRACAEQDLAVVPAGGGTKLHWGHPPERCDVLLDMCCMNEIIEHAAGDLVVRAQAGVTMDALAAALADEGQELALDPPFTEHTTVGGTLATATAGPRAFRYGTARDLLIGITVVLADGTVAKSGGKVVKNVAGYDLGKLFTGSRGTLGVIAEATFRLHPLPAERRWIVTRTKVADLAGETLRRLAASQAEPSAVDIDCPDGRNATIAVLVEGSAAGQRAPALRDVLGDGTITAEPPDWWGLILTDDVLLEVRFPPARTAETLAAVGETRFSFRGSPVTGQAYLELWDDVSEEELTAAVDRLRARLEALGGRVTVPASPYEGVDRWGHVSTLPLMRRVKERFDPGRRMSPGRFVGGI</sequence>
<evidence type="ECO:0000259" key="3">
    <source>
        <dbReference type="PROSITE" id="PS51387"/>
    </source>
</evidence>
<dbReference type="Pfam" id="PF01565">
    <property type="entry name" value="FAD_binding_4"/>
    <property type="match status" value="1"/>
</dbReference>
<dbReference type="Gene3D" id="3.30.465.10">
    <property type="match status" value="1"/>
</dbReference>
<accession>A0A4R4WEP2</accession>
<evidence type="ECO:0000313" key="4">
    <source>
        <dbReference type="EMBL" id="TDD17498.1"/>
    </source>
</evidence>
<dbReference type="GO" id="GO:0071949">
    <property type="term" value="F:FAD binding"/>
    <property type="evidence" value="ECO:0007669"/>
    <property type="project" value="InterPro"/>
</dbReference>
<dbReference type="InterPro" id="IPR036318">
    <property type="entry name" value="FAD-bd_PCMH-like_sf"/>
</dbReference>
<keyword evidence="1" id="KW-0285">Flavoprotein</keyword>
<comment type="caution">
    <text evidence="4">The sequence shown here is derived from an EMBL/GenBank/DDBJ whole genome shotgun (WGS) entry which is preliminary data.</text>
</comment>
<dbReference type="EMBL" id="SMKP01000085">
    <property type="protein sequence ID" value="TDD17498.1"/>
    <property type="molecule type" value="Genomic_DNA"/>
</dbReference>
<organism evidence="4 5">
    <name type="scientific">Nonomuraea diastatica</name>
    <dbReference type="NCBI Taxonomy" id="1848329"/>
    <lineage>
        <taxon>Bacteria</taxon>
        <taxon>Bacillati</taxon>
        <taxon>Actinomycetota</taxon>
        <taxon>Actinomycetes</taxon>
        <taxon>Streptosporangiales</taxon>
        <taxon>Streptosporangiaceae</taxon>
        <taxon>Nonomuraea</taxon>
    </lineage>
</organism>
<dbReference type="PROSITE" id="PS51387">
    <property type="entry name" value="FAD_PCMH"/>
    <property type="match status" value="1"/>
</dbReference>
<name>A0A4R4WEP2_9ACTN</name>
<dbReference type="InterPro" id="IPR016166">
    <property type="entry name" value="FAD-bd_PCMH"/>
</dbReference>
<evidence type="ECO:0000313" key="5">
    <source>
        <dbReference type="Proteomes" id="UP000294543"/>
    </source>
</evidence>
<dbReference type="OrthoDB" id="9811557at2"/>